<gene>
    <name evidence="6" type="ORF">H696_03771</name>
</gene>
<dbReference type="Proteomes" id="UP000030693">
    <property type="component" value="Unassembled WGS sequence"/>
</dbReference>
<keyword evidence="4" id="KW-0949">S-adenosyl-L-methionine</keyword>
<dbReference type="SUPFAM" id="SSF53335">
    <property type="entry name" value="S-adenosyl-L-methionine-dependent methyltransferases"/>
    <property type="match status" value="1"/>
</dbReference>
<sequence length="286" mass="30000">MNSLSPSNKPFFRAPVPLAGVSGLPTPRVNHFTEADYGNFYEPAEDSFLLLDALEADAGTIKQLHPAVAAEIGPGSGVVTSFLAALLAAIHQREGPTSGPTAAVCLPDTHCALLCFDINPFAVEATKLTALKNNNHALQDVVLGDLVLPLRPGSADLLVFNPPYVESADLPDQVTSTGAGGVTSGQGVDRGDGAAPPPLWAALDGGRDGGAGVARRALYAAHRALAPGGHFYLLLAQPNRPHELAELALALYPDQPAGPQRGFREAVCIAERKAGWERLSVWRLTR</sequence>
<dbReference type="OrthoDB" id="406152at2759"/>
<accession>A0A058Z4X6</accession>
<organism evidence="6">
    <name type="scientific">Fonticula alba</name>
    <name type="common">Slime mold</name>
    <dbReference type="NCBI Taxonomy" id="691883"/>
    <lineage>
        <taxon>Eukaryota</taxon>
        <taxon>Rotosphaerida</taxon>
        <taxon>Fonticulaceae</taxon>
        <taxon>Fonticula</taxon>
    </lineage>
</organism>
<proteinExistence type="inferred from homology"/>
<comment type="similarity">
    <text evidence="1">Belongs to the eukaryotic/archaeal PrmC-related family.</text>
</comment>
<evidence type="ECO:0000256" key="4">
    <source>
        <dbReference type="ARBA" id="ARBA00022691"/>
    </source>
</evidence>
<keyword evidence="2" id="KW-0489">Methyltransferase</keyword>
<name>A0A058Z4X6_FONAL</name>
<dbReference type="PANTHER" id="PTHR45875:SF1">
    <property type="entry name" value="METHYLTRANSFERASE N6AMT1"/>
    <property type="match status" value="1"/>
</dbReference>
<keyword evidence="7" id="KW-1185">Reference proteome</keyword>
<evidence type="ECO:0000313" key="7">
    <source>
        <dbReference type="Proteomes" id="UP000030693"/>
    </source>
</evidence>
<dbReference type="GO" id="GO:0003676">
    <property type="term" value="F:nucleic acid binding"/>
    <property type="evidence" value="ECO:0007669"/>
    <property type="project" value="InterPro"/>
</dbReference>
<dbReference type="GeneID" id="20528496"/>
<evidence type="ECO:0000256" key="1">
    <source>
        <dbReference type="ARBA" id="ARBA00006149"/>
    </source>
</evidence>
<reference evidence="6" key="1">
    <citation type="submission" date="2013-04" db="EMBL/GenBank/DDBJ databases">
        <title>The Genome Sequence of Fonticula alba ATCC 38817.</title>
        <authorList>
            <consortium name="The Broad Institute Genomics Platform"/>
            <person name="Russ C."/>
            <person name="Cuomo C."/>
            <person name="Burger G."/>
            <person name="Gray M.W."/>
            <person name="Holland P.W.H."/>
            <person name="King N."/>
            <person name="Lang F.B.F."/>
            <person name="Roger A.J."/>
            <person name="Ruiz-Trillo I."/>
            <person name="Brown M."/>
            <person name="Walker B."/>
            <person name="Young S."/>
            <person name="Zeng Q."/>
            <person name="Gargeya S."/>
            <person name="Fitzgerald M."/>
            <person name="Haas B."/>
            <person name="Abouelleil A."/>
            <person name="Allen A.W."/>
            <person name="Alvarado L."/>
            <person name="Arachchi H.M."/>
            <person name="Berlin A.M."/>
            <person name="Chapman S.B."/>
            <person name="Gainer-Dewar J."/>
            <person name="Goldberg J."/>
            <person name="Griggs A."/>
            <person name="Gujja S."/>
            <person name="Hansen M."/>
            <person name="Howarth C."/>
            <person name="Imamovic A."/>
            <person name="Ireland A."/>
            <person name="Larimer J."/>
            <person name="McCowan C."/>
            <person name="Murphy C."/>
            <person name="Pearson M."/>
            <person name="Poon T.W."/>
            <person name="Priest M."/>
            <person name="Roberts A."/>
            <person name="Saif S."/>
            <person name="Shea T."/>
            <person name="Sisk P."/>
            <person name="Sykes S."/>
            <person name="Wortman J."/>
            <person name="Nusbaum C."/>
            <person name="Birren B."/>
        </authorList>
    </citation>
    <scope>NUCLEOTIDE SEQUENCE [LARGE SCALE GENOMIC DNA]</scope>
    <source>
        <strain evidence="6">ATCC 38817</strain>
    </source>
</reference>
<dbReference type="InterPro" id="IPR002052">
    <property type="entry name" value="DNA_methylase_N6_adenine_CS"/>
</dbReference>
<evidence type="ECO:0000313" key="6">
    <source>
        <dbReference type="EMBL" id="KCV69339.1"/>
    </source>
</evidence>
<dbReference type="GO" id="GO:0032259">
    <property type="term" value="P:methylation"/>
    <property type="evidence" value="ECO:0007669"/>
    <property type="project" value="UniProtKB-KW"/>
</dbReference>
<dbReference type="eggNOG" id="KOG3191">
    <property type="taxonomic scope" value="Eukaryota"/>
</dbReference>
<dbReference type="PANTHER" id="PTHR45875">
    <property type="entry name" value="METHYLTRANSFERASE N6AMT1"/>
    <property type="match status" value="1"/>
</dbReference>
<dbReference type="InterPro" id="IPR052190">
    <property type="entry name" value="Euk-Arch_PrmC-MTase"/>
</dbReference>
<dbReference type="InterPro" id="IPR029063">
    <property type="entry name" value="SAM-dependent_MTases_sf"/>
</dbReference>
<evidence type="ECO:0000256" key="2">
    <source>
        <dbReference type="ARBA" id="ARBA00022603"/>
    </source>
</evidence>
<dbReference type="PROSITE" id="PS00092">
    <property type="entry name" value="N6_MTASE"/>
    <property type="match status" value="1"/>
</dbReference>
<dbReference type="GO" id="GO:0008757">
    <property type="term" value="F:S-adenosylmethionine-dependent methyltransferase activity"/>
    <property type="evidence" value="ECO:0007669"/>
    <property type="project" value="TreeGrafter"/>
</dbReference>
<dbReference type="STRING" id="691883.A0A058Z4X6"/>
<evidence type="ECO:0000256" key="3">
    <source>
        <dbReference type="ARBA" id="ARBA00022679"/>
    </source>
</evidence>
<dbReference type="GO" id="GO:0035657">
    <property type="term" value="C:eRF1 methyltransferase complex"/>
    <property type="evidence" value="ECO:0007669"/>
    <property type="project" value="TreeGrafter"/>
</dbReference>
<dbReference type="GO" id="GO:0008276">
    <property type="term" value="F:protein methyltransferase activity"/>
    <property type="evidence" value="ECO:0007669"/>
    <property type="project" value="TreeGrafter"/>
</dbReference>
<keyword evidence="3" id="KW-0808">Transferase</keyword>
<dbReference type="EMBL" id="KB932206">
    <property type="protein sequence ID" value="KCV69339.1"/>
    <property type="molecule type" value="Genomic_DNA"/>
</dbReference>
<evidence type="ECO:0000256" key="5">
    <source>
        <dbReference type="SAM" id="MobiDB-lite"/>
    </source>
</evidence>
<feature type="region of interest" description="Disordered" evidence="5">
    <location>
        <begin position="175"/>
        <end position="194"/>
    </location>
</feature>
<dbReference type="Gene3D" id="3.40.50.150">
    <property type="entry name" value="Vaccinia Virus protein VP39"/>
    <property type="match status" value="1"/>
</dbReference>
<dbReference type="AlphaFoldDB" id="A0A058Z4X6"/>
<dbReference type="RefSeq" id="XP_009495904.1">
    <property type="nucleotide sequence ID" value="XM_009497629.1"/>
</dbReference>
<protein>
    <submittedName>
        <fullName evidence="6">Uncharacterized protein</fullName>
    </submittedName>
</protein>